<dbReference type="Gramene" id="ONIVA08G23430.1">
    <property type="protein sequence ID" value="ONIVA08G23430.1"/>
    <property type="gene ID" value="ONIVA08G23430"/>
</dbReference>
<sequence length="99" mass="11335">MAQGRLLTLLPPPPPESRSTGRDRSEESDVEGMLDDPFDIVPQKKKKEASSVDRLRRWRQAALMLNTSRHVICNLDLKKEEEKMREICRRASTSDTGDL</sequence>
<accession>A0A0E0IEK5</accession>
<evidence type="ECO:0000313" key="4">
    <source>
        <dbReference type="Proteomes" id="UP000006591"/>
    </source>
</evidence>
<dbReference type="Pfam" id="PF12515">
    <property type="entry name" value="CaATP_NAI"/>
    <property type="match status" value="1"/>
</dbReference>
<evidence type="ECO:0000313" key="3">
    <source>
        <dbReference type="EnsemblPlants" id="ONIVA08G23430.1"/>
    </source>
</evidence>
<protein>
    <recommendedName>
        <fullName evidence="2">Calcium-transporting P-type ATPase N-terminal autoinhibitory domain-containing protein</fullName>
    </recommendedName>
</protein>
<reference evidence="3" key="1">
    <citation type="submission" date="2015-04" db="UniProtKB">
        <authorList>
            <consortium name="EnsemblPlants"/>
        </authorList>
    </citation>
    <scope>IDENTIFICATION</scope>
    <source>
        <strain evidence="3">SL10</strain>
    </source>
</reference>
<evidence type="ECO:0000259" key="2">
    <source>
        <dbReference type="Pfam" id="PF12515"/>
    </source>
</evidence>
<dbReference type="STRING" id="4536.A0A0E0IEK5"/>
<dbReference type="HOGENOM" id="CLU_2324462_0_0_1"/>
<feature type="region of interest" description="Disordered" evidence="1">
    <location>
        <begin position="1"/>
        <end position="38"/>
    </location>
</feature>
<reference evidence="3" key="2">
    <citation type="submission" date="2018-04" db="EMBL/GenBank/DDBJ databases">
        <title>OnivRS2 (Oryza nivara Reference Sequence Version 2).</title>
        <authorList>
            <person name="Zhang J."/>
            <person name="Kudrna D."/>
            <person name="Lee S."/>
            <person name="Talag J."/>
            <person name="Rajasekar S."/>
            <person name="Welchert J."/>
            <person name="Hsing Y.-I."/>
            <person name="Wing R.A."/>
        </authorList>
    </citation>
    <scope>NUCLEOTIDE SEQUENCE [LARGE SCALE GENOMIC DNA]</scope>
    <source>
        <strain evidence="3">SL10</strain>
    </source>
</reference>
<feature type="domain" description="Calcium-transporting P-type ATPase N-terminal autoinhibitory" evidence="2">
    <location>
        <begin position="34"/>
        <end position="82"/>
    </location>
</feature>
<dbReference type="Proteomes" id="UP000006591">
    <property type="component" value="Chromosome 8"/>
</dbReference>
<dbReference type="GO" id="GO:0005516">
    <property type="term" value="F:calmodulin binding"/>
    <property type="evidence" value="ECO:0007669"/>
    <property type="project" value="InterPro"/>
</dbReference>
<proteinExistence type="predicted"/>
<name>A0A0E0IEK5_ORYNI</name>
<organism evidence="3">
    <name type="scientific">Oryza nivara</name>
    <name type="common">Indian wild rice</name>
    <name type="synonym">Oryza sativa f. spontanea</name>
    <dbReference type="NCBI Taxonomy" id="4536"/>
    <lineage>
        <taxon>Eukaryota</taxon>
        <taxon>Viridiplantae</taxon>
        <taxon>Streptophyta</taxon>
        <taxon>Embryophyta</taxon>
        <taxon>Tracheophyta</taxon>
        <taxon>Spermatophyta</taxon>
        <taxon>Magnoliopsida</taxon>
        <taxon>Liliopsida</taxon>
        <taxon>Poales</taxon>
        <taxon>Poaceae</taxon>
        <taxon>BOP clade</taxon>
        <taxon>Oryzoideae</taxon>
        <taxon>Oryzeae</taxon>
        <taxon>Oryzinae</taxon>
        <taxon>Oryza</taxon>
    </lineage>
</organism>
<dbReference type="AlphaFoldDB" id="A0A0E0IEK5"/>
<dbReference type="InterPro" id="IPR024750">
    <property type="entry name" value="Ca_ATPase_N_dom"/>
</dbReference>
<dbReference type="Gene3D" id="1.20.5.170">
    <property type="match status" value="1"/>
</dbReference>
<feature type="compositionally biased region" description="Acidic residues" evidence="1">
    <location>
        <begin position="28"/>
        <end position="38"/>
    </location>
</feature>
<keyword evidence="4" id="KW-1185">Reference proteome</keyword>
<evidence type="ECO:0000256" key="1">
    <source>
        <dbReference type="SAM" id="MobiDB-lite"/>
    </source>
</evidence>
<dbReference type="EnsemblPlants" id="ONIVA08G23430.1">
    <property type="protein sequence ID" value="ONIVA08G23430.1"/>
    <property type="gene ID" value="ONIVA08G23430"/>
</dbReference>